<dbReference type="AlphaFoldDB" id="A8LJE9"/>
<dbReference type="FunFam" id="3.40.50.720:FF:000084">
    <property type="entry name" value="Short-chain dehydrogenase reductase"/>
    <property type="match status" value="1"/>
</dbReference>
<dbReference type="PRINTS" id="PR00080">
    <property type="entry name" value="SDRFAMILY"/>
</dbReference>
<keyword evidence="2 3" id="KW-0560">Oxidoreductase</keyword>
<dbReference type="NCBIfam" id="NF005559">
    <property type="entry name" value="PRK07231.1"/>
    <property type="match status" value="1"/>
</dbReference>
<sequence length="256" mass="27313">MTETNTSRRLSGKTAIVTGAASGFGREIARRFVREGARVAIVDLNGEGAKAVADALQQNAIAVTCDVSKGADVSRAVQETIDAFGRVDIAINNAGWSHRNQPALDVDFETFKRVYEVNVDSIFHATHALVPHWRDIGGGVMINVGSTAGIRPRPGLSWYNSSKGAVNMMTKTLAVELAPDRVRVCGLAPVMGATPLLETFMGMPDTPENRAKFLGTIPLGRLCEPEDMANAALYLASDEANFITGVILEVDGGRTV</sequence>
<evidence type="ECO:0000256" key="1">
    <source>
        <dbReference type="ARBA" id="ARBA00006484"/>
    </source>
</evidence>
<dbReference type="EMBL" id="CP000830">
    <property type="protein sequence ID" value="ABV93171.1"/>
    <property type="molecule type" value="Genomic_DNA"/>
</dbReference>
<evidence type="ECO:0000256" key="2">
    <source>
        <dbReference type="ARBA" id="ARBA00023002"/>
    </source>
</evidence>
<dbReference type="Gene3D" id="3.40.50.720">
    <property type="entry name" value="NAD(P)-binding Rossmann-like Domain"/>
    <property type="match status" value="1"/>
</dbReference>
<dbReference type="InterPro" id="IPR036291">
    <property type="entry name" value="NAD(P)-bd_dom_sf"/>
</dbReference>
<dbReference type="InterPro" id="IPR020904">
    <property type="entry name" value="Sc_DH/Rdtase_CS"/>
</dbReference>
<dbReference type="PANTHER" id="PTHR43639">
    <property type="entry name" value="OXIDOREDUCTASE, SHORT-CHAIN DEHYDROGENASE/REDUCTASE FAMILY (AFU_ORTHOLOGUE AFUA_5G02870)"/>
    <property type="match status" value="1"/>
</dbReference>
<organism evidence="3 4">
    <name type="scientific">Dinoroseobacter shibae (strain DSM 16493 / NCIMB 14021 / DFL 12)</name>
    <dbReference type="NCBI Taxonomy" id="398580"/>
    <lineage>
        <taxon>Bacteria</taxon>
        <taxon>Pseudomonadati</taxon>
        <taxon>Pseudomonadota</taxon>
        <taxon>Alphaproteobacteria</taxon>
        <taxon>Rhodobacterales</taxon>
        <taxon>Roseobacteraceae</taxon>
        <taxon>Dinoroseobacter</taxon>
    </lineage>
</organism>
<dbReference type="PRINTS" id="PR00081">
    <property type="entry name" value="GDHRDH"/>
</dbReference>
<dbReference type="KEGG" id="dsh:Dshi_1429"/>
<dbReference type="InterPro" id="IPR002347">
    <property type="entry name" value="SDR_fam"/>
</dbReference>
<dbReference type="STRING" id="398580.Dshi_1429"/>
<reference evidence="4" key="1">
    <citation type="journal article" date="2010" name="ISME J.">
        <title>The complete genome sequence of the algal symbiont Dinoroseobacter shibae: a hitchhiker's guide to life in the sea.</title>
        <authorList>
            <person name="Wagner-Dobler I."/>
            <person name="Ballhausen B."/>
            <person name="Berger M."/>
            <person name="Brinkhoff T."/>
            <person name="Buchholz I."/>
            <person name="Bunk B."/>
            <person name="Cypionka H."/>
            <person name="Daniel R."/>
            <person name="Drepper T."/>
            <person name="Gerdts G."/>
            <person name="Hahnke S."/>
            <person name="Han C."/>
            <person name="Jahn D."/>
            <person name="Kalhoefer D."/>
            <person name="Kiss H."/>
            <person name="Klenk H.P."/>
            <person name="Kyrpides N."/>
            <person name="Liebl W."/>
            <person name="Liesegang H."/>
            <person name="Meincke L."/>
            <person name="Pati A."/>
            <person name="Petersen J."/>
            <person name="Piekarski T."/>
            <person name="Pommerenke C."/>
            <person name="Pradella S."/>
            <person name="Pukall R."/>
            <person name="Rabus R."/>
            <person name="Stackebrandt E."/>
            <person name="Thole S."/>
            <person name="Thompson L."/>
            <person name="Tielen P."/>
            <person name="Tomasch J."/>
            <person name="von Jan M."/>
            <person name="Wanphrut N."/>
            <person name="Wichels A."/>
            <person name="Zech H."/>
            <person name="Simon M."/>
        </authorList>
    </citation>
    <scope>NUCLEOTIDE SEQUENCE [LARGE SCALE GENOMIC DNA]</scope>
    <source>
        <strain evidence="4">DSM 16493 / NCIMB 14021 / DFL 12</strain>
    </source>
</reference>
<evidence type="ECO:0000313" key="4">
    <source>
        <dbReference type="Proteomes" id="UP000006833"/>
    </source>
</evidence>
<dbReference type="Pfam" id="PF13561">
    <property type="entry name" value="adh_short_C2"/>
    <property type="match status" value="1"/>
</dbReference>
<dbReference type="SUPFAM" id="SSF51735">
    <property type="entry name" value="NAD(P)-binding Rossmann-fold domains"/>
    <property type="match status" value="1"/>
</dbReference>
<gene>
    <name evidence="3" type="ordered locus">Dshi_1429</name>
</gene>
<dbReference type="RefSeq" id="WP_012178101.1">
    <property type="nucleotide sequence ID" value="NC_009952.1"/>
</dbReference>
<dbReference type="eggNOG" id="COG1028">
    <property type="taxonomic scope" value="Bacteria"/>
</dbReference>
<comment type="similarity">
    <text evidence="1">Belongs to the short-chain dehydrogenases/reductases (SDR) family.</text>
</comment>
<evidence type="ECO:0000313" key="3">
    <source>
        <dbReference type="EMBL" id="ABV93171.1"/>
    </source>
</evidence>
<dbReference type="EC" id="1.1.1.-" evidence="3"/>
<dbReference type="HOGENOM" id="CLU_010194_1_0_5"/>
<dbReference type="GO" id="GO:0016491">
    <property type="term" value="F:oxidoreductase activity"/>
    <property type="evidence" value="ECO:0007669"/>
    <property type="project" value="UniProtKB-KW"/>
</dbReference>
<dbReference type="PANTHER" id="PTHR43639:SF1">
    <property type="entry name" value="SHORT-CHAIN DEHYDROGENASE_REDUCTASE FAMILY PROTEIN"/>
    <property type="match status" value="1"/>
</dbReference>
<keyword evidence="4" id="KW-1185">Reference proteome</keyword>
<dbReference type="PROSITE" id="PS00061">
    <property type="entry name" value="ADH_SHORT"/>
    <property type="match status" value="1"/>
</dbReference>
<proteinExistence type="inferred from homology"/>
<dbReference type="Proteomes" id="UP000006833">
    <property type="component" value="Chromosome"/>
</dbReference>
<protein>
    <submittedName>
        <fullName evidence="3">Short-chain dehydrogenase/reductase SDR</fullName>
        <ecNumber evidence="3">1.1.1.-</ecNumber>
    </submittedName>
</protein>
<accession>A8LJE9</accession>
<dbReference type="OrthoDB" id="198783at2"/>
<name>A8LJE9_DINSH</name>